<gene>
    <name evidence="2" type="ORF">GCM10025751_52780</name>
</gene>
<dbReference type="Proteomes" id="UP001501729">
    <property type="component" value="Unassembled WGS sequence"/>
</dbReference>
<evidence type="ECO:0000256" key="1">
    <source>
        <dbReference type="SAM" id="MobiDB-lite"/>
    </source>
</evidence>
<evidence type="ECO:0000313" key="2">
    <source>
        <dbReference type="EMBL" id="GAA5063896.1"/>
    </source>
</evidence>
<dbReference type="AlphaFoldDB" id="A0AAV3UR15"/>
<feature type="compositionally biased region" description="Polar residues" evidence="1">
    <location>
        <begin position="125"/>
        <end position="135"/>
    </location>
</feature>
<organism evidence="2 3">
    <name type="scientific">Haladaptatus pallidirubidus</name>
    <dbReference type="NCBI Taxonomy" id="1008152"/>
    <lineage>
        <taxon>Archaea</taxon>
        <taxon>Methanobacteriati</taxon>
        <taxon>Methanobacteriota</taxon>
        <taxon>Stenosarchaea group</taxon>
        <taxon>Halobacteria</taxon>
        <taxon>Halobacteriales</taxon>
        <taxon>Haladaptataceae</taxon>
        <taxon>Haladaptatus</taxon>
    </lineage>
</organism>
<feature type="region of interest" description="Disordered" evidence="1">
    <location>
        <begin position="1"/>
        <end position="50"/>
    </location>
</feature>
<dbReference type="EMBL" id="BAABKX010000030">
    <property type="protein sequence ID" value="GAA5063896.1"/>
    <property type="molecule type" value="Genomic_DNA"/>
</dbReference>
<proteinExistence type="predicted"/>
<accession>A0AAV3UR15</accession>
<sequence>MNPRPEGNMGASALRDSDDKHDAATPAQVTKGEPSVHAAPSQRKLDTDEAKESIRRLAELGVERVFRAEVTNVNDVIYLTDSRFSTINPMTIQIQDKLNAKMSISISARITPMAPVSGRKPRITPSPTTMNAAIE</sequence>
<feature type="region of interest" description="Disordered" evidence="1">
    <location>
        <begin position="115"/>
        <end position="135"/>
    </location>
</feature>
<protein>
    <submittedName>
        <fullName evidence="2">Uncharacterized protein</fullName>
    </submittedName>
</protein>
<keyword evidence="3" id="KW-1185">Reference proteome</keyword>
<name>A0AAV3UR15_9EURY</name>
<comment type="caution">
    <text evidence="2">The sequence shown here is derived from an EMBL/GenBank/DDBJ whole genome shotgun (WGS) entry which is preliminary data.</text>
</comment>
<reference evidence="2 3" key="1">
    <citation type="journal article" date="2019" name="Int. J. Syst. Evol. Microbiol.">
        <title>The Global Catalogue of Microorganisms (GCM) 10K type strain sequencing project: providing services to taxonomists for standard genome sequencing and annotation.</title>
        <authorList>
            <consortium name="The Broad Institute Genomics Platform"/>
            <consortium name="The Broad Institute Genome Sequencing Center for Infectious Disease"/>
            <person name="Wu L."/>
            <person name="Ma J."/>
        </authorList>
    </citation>
    <scope>NUCLEOTIDE SEQUENCE [LARGE SCALE GENOMIC DNA]</scope>
    <source>
        <strain evidence="2 3">JCM 17504</strain>
    </source>
</reference>
<evidence type="ECO:0000313" key="3">
    <source>
        <dbReference type="Proteomes" id="UP001501729"/>
    </source>
</evidence>